<feature type="domain" description="Mannosylglycerate hydrolase MGH1-like glycoside hydrolase" evidence="4">
    <location>
        <begin position="247"/>
        <end position="550"/>
    </location>
</feature>
<dbReference type="EMBL" id="JAAATY010000012">
    <property type="protein sequence ID" value="NRN66922.1"/>
    <property type="molecule type" value="Genomic_DNA"/>
</dbReference>
<evidence type="ECO:0000256" key="1">
    <source>
        <dbReference type="ARBA" id="ARBA00010833"/>
    </source>
</evidence>
<dbReference type="Proteomes" id="UP000763557">
    <property type="component" value="Unassembled WGS sequence"/>
</dbReference>
<evidence type="ECO:0000256" key="2">
    <source>
        <dbReference type="ARBA" id="ARBA00022801"/>
    </source>
</evidence>
<keyword evidence="6" id="KW-1185">Reference proteome</keyword>
<dbReference type="SUPFAM" id="SSF48208">
    <property type="entry name" value="Six-hairpin glycosidases"/>
    <property type="match status" value="1"/>
</dbReference>
<evidence type="ECO:0000259" key="4">
    <source>
        <dbReference type="Pfam" id="PF22422"/>
    </source>
</evidence>
<comment type="similarity">
    <text evidence="1">Belongs to the glycosyl hydrolase 63 family.</text>
</comment>
<dbReference type="PANTHER" id="PTHR10412">
    <property type="entry name" value="MANNOSYL-OLIGOSACCHARIDE GLUCOSIDASE"/>
    <property type="match status" value="1"/>
</dbReference>
<reference evidence="5 6" key="1">
    <citation type="submission" date="2020-01" db="EMBL/GenBank/DDBJ databases">
        <title>Kibdelosporangium persica a novel Actinomycetes from a hot desert in Iran.</title>
        <authorList>
            <person name="Safaei N."/>
            <person name="Zaburannyi N."/>
            <person name="Mueller R."/>
            <person name="Wink J."/>
        </authorList>
    </citation>
    <scope>NUCLEOTIDE SEQUENCE [LARGE SCALE GENOMIC DNA]</scope>
    <source>
        <strain evidence="5 6">4NS15</strain>
    </source>
</reference>
<dbReference type="PANTHER" id="PTHR10412:SF11">
    <property type="entry name" value="MANNOSYL-OLIGOSACCHARIDE GLUCOSIDASE"/>
    <property type="match status" value="1"/>
</dbReference>
<accession>A0ABX2F6N7</accession>
<dbReference type="InterPro" id="IPR004888">
    <property type="entry name" value="Glycoside_hydrolase_63"/>
</dbReference>
<sequence length="567" mass="62358">MDDFSVREIPFSYRGSWVSVSPVVAPATYAEDLHLVSHRNGMHAVLRLVPALSGARVPTEVTANPAVLTWSAGRGRADAAFESPSSLRFSGRGLGLRIAAADATLTPFTGTYFFHDPVTSSYVFTSYETGHRYRLTRLSGSVRGLGAGALGVAERAVVIGDDGDEWELVLEELTTARERFSGHSRFPEVVAASRRSFAEFADAVAPWRDDRTPAAELACYVLWSAIVEPAGFVHRPAVLMSKHWMDKIWSWDHCFNALALARAAPGLAWDQLQVVFDHQTETGALPDSITHAEILHNFVKPPIHGWAVNRLRERLPRGLPAAKLPRLYRQLAAWTNFWLDHRRALGQPFPHYEHGNDSGWDNATVFAEQRLVQSADLTAFLVVQMRELARLAKELGDSTAATRWAHEADTMLAAMLEQLWDGSRFTSRATDGTSHTTASLLDLMPVVLGAELPADVHATLTTSVAEHLTPAGLATELPSSPHYEADGYWRGPVWAPATILIEDGLRRGGAVDLADRVSARFRALCEKSGFAENFDALTGQGLRDRAYTWTASAYLILAADSQSRRTR</sequence>
<comment type="caution">
    <text evidence="5">The sequence shown here is derived from an EMBL/GenBank/DDBJ whole genome shotgun (WGS) entry which is preliminary data.</text>
</comment>
<organism evidence="5 6">
    <name type="scientific">Kibdelosporangium persicum</name>
    <dbReference type="NCBI Taxonomy" id="2698649"/>
    <lineage>
        <taxon>Bacteria</taxon>
        <taxon>Bacillati</taxon>
        <taxon>Actinomycetota</taxon>
        <taxon>Actinomycetes</taxon>
        <taxon>Pseudonocardiales</taxon>
        <taxon>Pseudonocardiaceae</taxon>
        <taxon>Kibdelosporangium</taxon>
    </lineage>
</organism>
<evidence type="ECO:0000256" key="3">
    <source>
        <dbReference type="ARBA" id="ARBA00023295"/>
    </source>
</evidence>
<gene>
    <name evidence="5" type="ORF">GC106_41550</name>
</gene>
<dbReference type="InterPro" id="IPR012341">
    <property type="entry name" value="6hp_glycosidase-like_sf"/>
</dbReference>
<dbReference type="RefSeq" id="WP_173133818.1">
    <property type="nucleotide sequence ID" value="NZ_CBCSGW010000001.1"/>
</dbReference>
<evidence type="ECO:0000313" key="6">
    <source>
        <dbReference type="Proteomes" id="UP000763557"/>
    </source>
</evidence>
<dbReference type="Gene3D" id="1.50.10.10">
    <property type="match status" value="1"/>
</dbReference>
<protein>
    <submittedName>
        <fullName evidence="5">Glycogen debranching enzyme</fullName>
    </submittedName>
</protein>
<dbReference type="InterPro" id="IPR054491">
    <property type="entry name" value="MGH1-like_GH"/>
</dbReference>
<dbReference type="InterPro" id="IPR008928">
    <property type="entry name" value="6-hairpin_glycosidase_sf"/>
</dbReference>
<dbReference type="Pfam" id="PF22422">
    <property type="entry name" value="MGH1-like_GH"/>
    <property type="match status" value="1"/>
</dbReference>
<keyword evidence="2" id="KW-0378">Hydrolase</keyword>
<proteinExistence type="inferred from homology"/>
<evidence type="ECO:0000313" key="5">
    <source>
        <dbReference type="EMBL" id="NRN66922.1"/>
    </source>
</evidence>
<keyword evidence="3" id="KW-0326">Glycosidase</keyword>
<name>A0ABX2F6N7_9PSEU</name>